<evidence type="ECO:0000256" key="4">
    <source>
        <dbReference type="ARBA" id="ARBA00022801"/>
    </source>
</evidence>
<dbReference type="PANTHER" id="PTHR13390">
    <property type="entry name" value="LIPASE"/>
    <property type="match status" value="1"/>
</dbReference>
<dbReference type="Gene3D" id="3.40.50.1820">
    <property type="entry name" value="alpha/beta hydrolase"/>
    <property type="match status" value="1"/>
</dbReference>
<dbReference type="SUPFAM" id="SSF53474">
    <property type="entry name" value="alpha/beta-Hydrolases"/>
    <property type="match status" value="1"/>
</dbReference>
<evidence type="ECO:0000256" key="5">
    <source>
        <dbReference type="SAM" id="Phobius"/>
    </source>
</evidence>
<accession>A0A9P6T7I7</accession>
<name>A0A9P6T7I7_9BASI</name>
<evidence type="ECO:0000313" key="7">
    <source>
        <dbReference type="Proteomes" id="UP000886653"/>
    </source>
</evidence>
<keyword evidence="3" id="KW-0551">Lipid droplet</keyword>
<dbReference type="GO" id="GO:0005811">
    <property type="term" value="C:lipid droplet"/>
    <property type="evidence" value="ECO:0007669"/>
    <property type="project" value="UniProtKB-SubCell"/>
</dbReference>
<dbReference type="InterPro" id="IPR029058">
    <property type="entry name" value="AB_hydrolase_fold"/>
</dbReference>
<dbReference type="OrthoDB" id="448051at2759"/>
<keyword evidence="7" id="KW-1185">Reference proteome</keyword>
<sequence>MAKNPMTQDSSESSRLMLPFKTAFAWRPSVYPPSDIHMWGPAENLSLNHTLARPPKCLIILIPGNPGLVSFYDMFLGQLFNSLVSKKISNQILCVGHVGHSFNNSNFDFRFLQNFGLNSNRPGFAKLQEQIEYHQDFVGHLTNLVDFKQTKLILIGHSVGAYIAAKVLEKHPGSVFHMFGLFPTLSKIGNSRNGRSMAPLFSPITLPFLHILQLFFSLVMPKAMLMLLVKLVTTVINISGNQPPFSYHNLTKACDLVKNVNTVSAALIMARSEMKEILEIDPNFIQTHKEKISLYYTKKNDDAWIDEVEFDQISQLLDSLPNDKSSKVVDEATNMSARFANPREGFQSGKRYERSTEGIPHAFCLEHNEIMAQKCAVWIESLLDV</sequence>
<keyword evidence="5" id="KW-0472">Membrane</keyword>
<reference evidence="6" key="1">
    <citation type="submission" date="2013-11" db="EMBL/GenBank/DDBJ databases">
        <title>Genome sequence of the fusiform rust pathogen reveals effectors for host alternation and coevolution with pine.</title>
        <authorList>
            <consortium name="DOE Joint Genome Institute"/>
            <person name="Smith K."/>
            <person name="Pendleton A."/>
            <person name="Kubisiak T."/>
            <person name="Anderson C."/>
            <person name="Salamov A."/>
            <person name="Aerts A."/>
            <person name="Riley R."/>
            <person name="Clum A."/>
            <person name="Lindquist E."/>
            <person name="Ence D."/>
            <person name="Campbell M."/>
            <person name="Kronenberg Z."/>
            <person name="Feau N."/>
            <person name="Dhillon B."/>
            <person name="Hamelin R."/>
            <person name="Burleigh J."/>
            <person name="Smith J."/>
            <person name="Yandell M."/>
            <person name="Nelson C."/>
            <person name="Grigoriev I."/>
            <person name="Davis J."/>
        </authorList>
    </citation>
    <scope>NUCLEOTIDE SEQUENCE</scope>
    <source>
        <strain evidence="6">G11</strain>
    </source>
</reference>
<evidence type="ECO:0000256" key="1">
    <source>
        <dbReference type="ARBA" id="ARBA00004502"/>
    </source>
</evidence>
<comment type="subcellular location">
    <subcellularLocation>
        <location evidence="1">Lipid droplet</location>
    </subcellularLocation>
</comment>
<evidence type="ECO:0008006" key="8">
    <source>
        <dbReference type="Google" id="ProtNLM"/>
    </source>
</evidence>
<dbReference type="PANTHER" id="PTHR13390:SF0">
    <property type="entry name" value="LIPID DROPLET-ASSOCIATED HYDROLASE"/>
    <property type="match status" value="1"/>
</dbReference>
<dbReference type="AlphaFoldDB" id="A0A9P6T7I7"/>
<keyword evidence="5" id="KW-1133">Transmembrane helix</keyword>
<proteinExistence type="inferred from homology"/>
<dbReference type="GO" id="GO:0019915">
    <property type="term" value="P:lipid storage"/>
    <property type="evidence" value="ECO:0007669"/>
    <property type="project" value="InterPro"/>
</dbReference>
<dbReference type="EMBL" id="MU167378">
    <property type="protein sequence ID" value="KAG0141610.1"/>
    <property type="molecule type" value="Genomic_DNA"/>
</dbReference>
<keyword evidence="4" id="KW-0378">Hydrolase</keyword>
<dbReference type="InterPro" id="IPR019363">
    <property type="entry name" value="LDAH"/>
</dbReference>
<keyword evidence="5" id="KW-0812">Transmembrane</keyword>
<evidence type="ECO:0000313" key="6">
    <source>
        <dbReference type="EMBL" id="KAG0141610.1"/>
    </source>
</evidence>
<dbReference type="Pfam" id="PF10230">
    <property type="entry name" value="LIDHydrolase"/>
    <property type="match status" value="1"/>
</dbReference>
<protein>
    <recommendedName>
        <fullName evidence="8">Lipid droplet-associated hydrolase</fullName>
    </recommendedName>
</protein>
<evidence type="ECO:0000256" key="3">
    <source>
        <dbReference type="ARBA" id="ARBA00022677"/>
    </source>
</evidence>
<comment type="similarity">
    <text evidence="2">Belongs to the AB hydrolase superfamily. LDAH family.</text>
</comment>
<gene>
    <name evidence="6" type="ORF">CROQUDRAFT_663561</name>
</gene>
<organism evidence="6 7">
    <name type="scientific">Cronartium quercuum f. sp. fusiforme G11</name>
    <dbReference type="NCBI Taxonomy" id="708437"/>
    <lineage>
        <taxon>Eukaryota</taxon>
        <taxon>Fungi</taxon>
        <taxon>Dikarya</taxon>
        <taxon>Basidiomycota</taxon>
        <taxon>Pucciniomycotina</taxon>
        <taxon>Pucciniomycetes</taxon>
        <taxon>Pucciniales</taxon>
        <taxon>Coleosporiaceae</taxon>
        <taxon>Cronartium</taxon>
    </lineage>
</organism>
<dbReference type="GO" id="GO:0016298">
    <property type="term" value="F:lipase activity"/>
    <property type="evidence" value="ECO:0007669"/>
    <property type="project" value="InterPro"/>
</dbReference>
<comment type="caution">
    <text evidence="6">The sequence shown here is derived from an EMBL/GenBank/DDBJ whole genome shotgun (WGS) entry which is preliminary data.</text>
</comment>
<evidence type="ECO:0000256" key="2">
    <source>
        <dbReference type="ARBA" id="ARBA00008300"/>
    </source>
</evidence>
<feature type="transmembrane region" description="Helical" evidence="5">
    <location>
        <begin position="200"/>
        <end position="220"/>
    </location>
</feature>
<dbReference type="Proteomes" id="UP000886653">
    <property type="component" value="Unassembled WGS sequence"/>
</dbReference>